<reference evidence="7 8" key="1">
    <citation type="journal article" date="2007" name="Photosyn. Res.">
        <title>Complete nucleotide sequence of the freshwater unicellular cyanobacterium Synechococcus elongatus PCC 6301 chromosome: gene content and organization.</title>
        <authorList>
            <person name="Sugita C."/>
            <person name="Ogata K."/>
            <person name="Shikata M."/>
            <person name="Jikuya H."/>
            <person name="Takano J."/>
            <person name="Furumichi M."/>
            <person name="Kanehisa M."/>
            <person name="Omata T."/>
            <person name="Sugiura M."/>
            <person name="Sugita M."/>
        </authorList>
    </citation>
    <scope>NUCLEOTIDE SEQUENCE [LARGE SCALE GENOMIC DNA]</scope>
    <source>
        <strain evidence="8">ATCC 27144 / PCC 6301 / SAUG 1402/1</strain>
    </source>
</reference>
<evidence type="ECO:0000256" key="1">
    <source>
        <dbReference type="ARBA" id="ARBA00010555"/>
    </source>
</evidence>
<dbReference type="PANTHER" id="PTHR30337:SF0">
    <property type="entry name" value="NUCLEASE SBCCD SUBUNIT D"/>
    <property type="match status" value="1"/>
</dbReference>
<dbReference type="Gene3D" id="3.60.21.10">
    <property type="match status" value="1"/>
</dbReference>
<feature type="domain" description="Calcineurin-like phosphoesterase" evidence="6">
    <location>
        <begin position="3"/>
        <end position="219"/>
    </location>
</feature>
<gene>
    <name evidence="7" type="ordered locus">syc0298_c</name>
</gene>
<dbReference type="eggNOG" id="COG0420">
    <property type="taxonomic scope" value="Bacteria"/>
</dbReference>
<dbReference type="KEGG" id="syc:syc0298_c"/>
<dbReference type="Pfam" id="PF00149">
    <property type="entry name" value="Metallophos"/>
    <property type="match status" value="1"/>
</dbReference>
<comment type="similarity">
    <text evidence="1">Belongs to the SbcD family.</text>
</comment>
<sequence>MARFLHLADVHLGFDRYNNPKRTTDFFHALEDALVRYAIDPKVDFVVIAGDLFEHKVVQPAILSQALLVLDLLKKAEIPAIAIEGNHDHRPYGSRSSWLRYLAEWYGLILLEPEASVAEGDNRYQPWDPETHTGSYIDLDCGVRILGSCWYGSAAPQMIRLLAADIRALPPGPEHTVMLFHHGVEGQIARYSGALRYEDLLPLREAGVNYLALGHIHKYYELENWVFNPGSVEANSIAEGQDQAPRGVLSVELKSGQKQPQVTLQRDYLQRPIVRLRLETRVDWSPADLEAAAIATVEQAIATGTTQEAIVELRISGSVAFPRSEFDTRSLQAQLHQQSRALIFNLRYDVSGREFASPVLLSEQVTPEAIEASVFADQLAEHQAYRDRCDQLTPVLQDLKDRSLRGEEAADLYRFLETAIAASLT</sequence>
<protein>
    <recommendedName>
        <fullName evidence="2">Nuclease SbcCD subunit D</fullName>
    </recommendedName>
</protein>
<dbReference type="RefSeq" id="WP_011242612.1">
    <property type="nucleotide sequence ID" value="NC_006576.1"/>
</dbReference>
<dbReference type="EMBL" id="AP008231">
    <property type="protein sequence ID" value="BAD78488.1"/>
    <property type="molecule type" value="Genomic_DNA"/>
</dbReference>
<accession>A0A0H3JZT9</accession>
<dbReference type="SUPFAM" id="SSF56300">
    <property type="entry name" value="Metallo-dependent phosphatases"/>
    <property type="match status" value="1"/>
</dbReference>
<proteinExistence type="inferred from homology"/>
<keyword evidence="5" id="KW-0269">Exonuclease</keyword>
<dbReference type="GO" id="GO:0004527">
    <property type="term" value="F:exonuclease activity"/>
    <property type="evidence" value="ECO:0007669"/>
    <property type="project" value="UniProtKB-KW"/>
</dbReference>
<dbReference type="InterPro" id="IPR029052">
    <property type="entry name" value="Metallo-depent_PP-like"/>
</dbReference>
<dbReference type="InterPro" id="IPR004843">
    <property type="entry name" value="Calcineurin-like_PHP"/>
</dbReference>
<evidence type="ECO:0000256" key="3">
    <source>
        <dbReference type="ARBA" id="ARBA00022722"/>
    </source>
</evidence>
<dbReference type="InterPro" id="IPR041796">
    <property type="entry name" value="Mre11_N"/>
</dbReference>
<evidence type="ECO:0000256" key="2">
    <source>
        <dbReference type="ARBA" id="ARBA00013365"/>
    </source>
</evidence>
<dbReference type="CDD" id="cd00840">
    <property type="entry name" value="MPP_Mre11_N"/>
    <property type="match status" value="1"/>
</dbReference>
<keyword evidence="3" id="KW-0540">Nuclease</keyword>
<dbReference type="InterPro" id="IPR050535">
    <property type="entry name" value="DNA_Repair-Maintenance_Comp"/>
</dbReference>
<keyword evidence="4" id="KW-0378">Hydrolase</keyword>
<evidence type="ECO:0000313" key="7">
    <source>
        <dbReference type="EMBL" id="BAD78488.1"/>
    </source>
</evidence>
<dbReference type="PANTHER" id="PTHR30337">
    <property type="entry name" value="COMPONENT OF ATP-DEPENDENT DSDNA EXONUCLEASE"/>
    <property type="match status" value="1"/>
</dbReference>
<name>A0A0H3JZT9_SYNP6</name>
<evidence type="ECO:0000256" key="5">
    <source>
        <dbReference type="ARBA" id="ARBA00022839"/>
    </source>
</evidence>
<evidence type="ECO:0000313" key="8">
    <source>
        <dbReference type="Proteomes" id="UP000001175"/>
    </source>
</evidence>
<dbReference type="Proteomes" id="UP000001175">
    <property type="component" value="Chromosome"/>
</dbReference>
<dbReference type="AlphaFoldDB" id="A0A0H3JZT9"/>
<evidence type="ECO:0000256" key="4">
    <source>
        <dbReference type="ARBA" id="ARBA00022801"/>
    </source>
</evidence>
<evidence type="ECO:0000259" key="6">
    <source>
        <dbReference type="Pfam" id="PF00149"/>
    </source>
</evidence>
<organism evidence="7 8">
    <name type="scientific">Synechococcus sp. (strain ATCC 27144 / PCC 6301 / SAUG 1402/1)</name>
    <name type="common">Anacystis nidulans</name>
    <dbReference type="NCBI Taxonomy" id="269084"/>
    <lineage>
        <taxon>Bacteria</taxon>
        <taxon>Bacillati</taxon>
        <taxon>Cyanobacteriota</taxon>
        <taxon>Cyanophyceae</taxon>
        <taxon>Synechococcales</taxon>
        <taxon>Synechococcaceae</taxon>
        <taxon>Synechococcus</taxon>
    </lineage>
</organism>